<dbReference type="CDD" id="cd07181">
    <property type="entry name" value="RNase_HII_eukaryota_like"/>
    <property type="match status" value="1"/>
</dbReference>
<comment type="similarity">
    <text evidence="3">Belongs to the RNase HII family. Eukaryotic subfamily.</text>
</comment>
<evidence type="ECO:0000313" key="11">
    <source>
        <dbReference type="EMBL" id="EER31355.1"/>
    </source>
</evidence>
<evidence type="ECO:0000256" key="6">
    <source>
        <dbReference type="ARBA" id="ARBA00022759"/>
    </source>
</evidence>
<dbReference type="KEGG" id="ctp:CTRG_05085"/>
<comment type="catalytic activity">
    <reaction evidence="1 8 9">
        <text>Endonucleolytic cleavage to 5'-phosphomonoester.</text>
        <dbReference type="EC" id="3.1.26.4"/>
    </reaction>
</comment>
<dbReference type="InterPro" id="IPR004649">
    <property type="entry name" value="RNase_H2_suA"/>
</dbReference>
<dbReference type="VEuPathDB" id="FungiDB:CTRG_05085"/>
<dbReference type="GO" id="GO:1990516">
    <property type="term" value="P:ribonucleotide excision repair"/>
    <property type="evidence" value="ECO:0007669"/>
    <property type="project" value="EnsemblFungi"/>
</dbReference>
<dbReference type="FunFam" id="3.30.420.10:FF:000016">
    <property type="entry name" value="Ribonuclease"/>
    <property type="match status" value="1"/>
</dbReference>
<comment type="cofactor">
    <cofactor evidence="2">
        <name>Mg(2+)</name>
        <dbReference type="ChEBI" id="CHEBI:18420"/>
    </cofactor>
</comment>
<dbReference type="GO" id="GO:0032299">
    <property type="term" value="C:ribonuclease H2 complex"/>
    <property type="evidence" value="ECO:0007669"/>
    <property type="project" value="TreeGrafter"/>
</dbReference>
<keyword evidence="4 8" id="KW-0540">Nuclease</keyword>
<evidence type="ECO:0000256" key="9">
    <source>
        <dbReference type="RuleBase" id="RU003515"/>
    </source>
</evidence>
<dbReference type="GO" id="GO:0043137">
    <property type="term" value="P:DNA replication, removal of RNA primer"/>
    <property type="evidence" value="ECO:0007669"/>
    <property type="project" value="TreeGrafter"/>
</dbReference>
<evidence type="ECO:0000256" key="1">
    <source>
        <dbReference type="ARBA" id="ARBA00000077"/>
    </source>
</evidence>
<dbReference type="InterPro" id="IPR023160">
    <property type="entry name" value="RNase_HII_hlx-loop-hlx_cap_dom"/>
</dbReference>
<dbReference type="GeneID" id="8299241"/>
<name>C5MG92_CANTT</name>
<keyword evidence="12" id="KW-1185">Reference proteome</keyword>
<protein>
    <recommendedName>
        <fullName evidence="9">Ribonuclease</fullName>
        <ecNumber evidence="9">3.1.26.4</ecNumber>
    </recommendedName>
</protein>
<feature type="binding site" evidence="8">
    <location>
        <position position="83"/>
    </location>
    <ligand>
        <name>a divalent metal cation</name>
        <dbReference type="ChEBI" id="CHEBI:60240"/>
    </ligand>
</feature>
<dbReference type="AlphaFoldDB" id="C5MG92"/>
<accession>C5MG92</accession>
<dbReference type="InterPro" id="IPR012337">
    <property type="entry name" value="RNaseH-like_sf"/>
</dbReference>
<keyword evidence="5 8" id="KW-0479">Metal-binding</keyword>
<gene>
    <name evidence="11" type="ORF">CTRG_05085</name>
</gene>
<dbReference type="STRING" id="294747.C5MG92"/>
<dbReference type="InterPro" id="IPR036397">
    <property type="entry name" value="RNaseH_sf"/>
</dbReference>
<proteinExistence type="inferred from homology"/>
<feature type="binding site" evidence="8">
    <location>
        <position position="84"/>
    </location>
    <ligand>
        <name>a divalent metal cation</name>
        <dbReference type="ChEBI" id="CHEBI:60240"/>
    </ligand>
</feature>
<dbReference type="RefSeq" id="XP_002550787.1">
    <property type="nucleotide sequence ID" value="XM_002550741.1"/>
</dbReference>
<comment type="cofactor">
    <cofactor evidence="8">
        <name>Mn(2+)</name>
        <dbReference type="ChEBI" id="CHEBI:29035"/>
    </cofactor>
    <cofactor evidence="8">
        <name>Mg(2+)</name>
        <dbReference type="ChEBI" id="CHEBI:18420"/>
    </cofactor>
    <text evidence="8">Manganese or magnesium. Binds 1 divalent metal ion per monomer in the absence of substrate. May bind a second metal ion after substrate binding.</text>
</comment>
<comment type="function">
    <text evidence="9">Endonuclease that specifically degrades the RNA of RNA-DNA hybrids.</text>
</comment>
<dbReference type="Pfam" id="PF01351">
    <property type="entry name" value="RNase_HII"/>
    <property type="match status" value="1"/>
</dbReference>
<evidence type="ECO:0000256" key="4">
    <source>
        <dbReference type="ARBA" id="ARBA00022722"/>
    </source>
</evidence>
<dbReference type="NCBIfam" id="TIGR00729">
    <property type="entry name" value="ribonuclease HII"/>
    <property type="match status" value="1"/>
</dbReference>
<keyword evidence="7 8" id="KW-0378">Hydrolase</keyword>
<evidence type="ECO:0000313" key="12">
    <source>
        <dbReference type="Proteomes" id="UP000002037"/>
    </source>
</evidence>
<evidence type="ECO:0000256" key="8">
    <source>
        <dbReference type="PROSITE-ProRule" id="PRU01319"/>
    </source>
</evidence>
<evidence type="ECO:0000259" key="10">
    <source>
        <dbReference type="PROSITE" id="PS51975"/>
    </source>
</evidence>
<keyword evidence="6 8" id="KW-0255">Endonuclease</keyword>
<evidence type="ECO:0000256" key="7">
    <source>
        <dbReference type="ARBA" id="ARBA00022801"/>
    </source>
</evidence>
<dbReference type="PROSITE" id="PS51975">
    <property type="entry name" value="RNASE_H_2"/>
    <property type="match status" value="1"/>
</dbReference>
<dbReference type="Gene3D" id="1.10.10.460">
    <property type="entry name" value="Ribonuclease hii. Domain 2"/>
    <property type="match status" value="1"/>
</dbReference>
<dbReference type="Gene3D" id="3.30.420.10">
    <property type="entry name" value="Ribonuclease H-like superfamily/Ribonuclease H"/>
    <property type="match status" value="1"/>
</dbReference>
<dbReference type="PANTHER" id="PTHR10954:SF7">
    <property type="entry name" value="RIBONUCLEASE H2 SUBUNIT A"/>
    <property type="match status" value="1"/>
</dbReference>
<dbReference type="SUPFAM" id="SSF53098">
    <property type="entry name" value="Ribonuclease H-like"/>
    <property type="match status" value="1"/>
</dbReference>
<feature type="binding site" evidence="8">
    <location>
        <position position="202"/>
    </location>
    <ligand>
        <name>a divalent metal cation</name>
        <dbReference type="ChEBI" id="CHEBI:60240"/>
    </ligand>
</feature>
<dbReference type="OrthoDB" id="7462577at2759"/>
<dbReference type="PANTHER" id="PTHR10954">
    <property type="entry name" value="RIBONUCLEASE H2 SUBUNIT A"/>
    <property type="match status" value="1"/>
</dbReference>
<sequence length="356" mass="38961">MSTVDTVTTTSSVLKRKIEEVDPELDEESEELISSNKRSRDTWAPVSVTTINDPFKFITSTYISEVPESIVANDSEPIVLGVDEAGRGPVLGPMVYGVAYALESFSDGLQKKYGFADSKVLTESKREELFRLIEESSDNEKGLSKVIGWATTSMTARDISSGMLQSSGKGAYNLNSQAHDVTINLIKQVLKKGVKISKIFVDTVGPPATYQAKLKGIFPDIEITVAKKADSIYPIVSAASVVAKVTRDKNIAYYNNHLDILKGHKLGSGYPSDPNTKTWLNSNVDSIFGWCFGFARFSWATAKDALINNGAATVVYADDVKKDSGYKDVSSMIANRKGDESRLSKKYFNSDNIDLI</sequence>
<dbReference type="GO" id="GO:0004523">
    <property type="term" value="F:RNA-DNA hybrid ribonuclease activity"/>
    <property type="evidence" value="ECO:0007669"/>
    <property type="project" value="UniProtKB-UniRule"/>
</dbReference>
<organism evidence="11 12">
    <name type="scientific">Candida tropicalis (strain ATCC MYA-3404 / T1)</name>
    <name type="common">Yeast</name>
    <dbReference type="NCBI Taxonomy" id="294747"/>
    <lineage>
        <taxon>Eukaryota</taxon>
        <taxon>Fungi</taxon>
        <taxon>Dikarya</taxon>
        <taxon>Ascomycota</taxon>
        <taxon>Saccharomycotina</taxon>
        <taxon>Pichiomycetes</taxon>
        <taxon>Debaryomycetaceae</taxon>
        <taxon>Candida/Lodderomyces clade</taxon>
        <taxon>Candida</taxon>
    </lineage>
</organism>
<dbReference type="EMBL" id="GG692401">
    <property type="protein sequence ID" value="EER31355.1"/>
    <property type="molecule type" value="Genomic_DNA"/>
</dbReference>
<evidence type="ECO:0000256" key="5">
    <source>
        <dbReference type="ARBA" id="ARBA00022723"/>
    </source>
</evidence>
<dbReference type="FunFam" id="1.10.10.460:FF:000001">
    <property type="entry name" value="Ribonuclease"/>
    <property type="match status" value="1"/>
</dbReference>
<feature type="domain" description="RNase H type-2" evidence="10">
    <location>
        <begin position="77"/>
        <end position="311"/>
    </location>
</feature>
<dbReference type="GO" id="GO:0046872">
    <property type="term" value="F:metal ion binding"/>
    <property type="evidence" value="ECO:0007669"/>
    <property type="project" value="UniProtKB-KW"/>
</dbReference>
<evidence type="ECO:0000256" key="2">
    <source>
        <dbReference type="ARBA" id="ARBA00001946"/>
    </source>
</evidence>
<dbReference type="GO" id="GO:0003723">
    <property type="term" value="F:RNA binding"/>
    <property type="evidence" value="ECO:0007669"/>
    <property type="project" value="UniProtKB-UniRule"/>
</dbReference>
<reference evidence="11 12" key="1">
    <citation type="journal article" date="2009" name="Nature">
        <title>Evolution of pathogenicity and sexual reproduction in eight Candida genomes.</title>
        <authorList>
            <person name="Butler G."/>
            <person name="Rasmussen M.D."/>
            <person name="Lin M.F."/>
            <person name="Santos M.A."/>
            <person name="Sakthikumar S."/>
            <person name="Munro C.A."/>
            <person name="Rheinbay E."/>
            <person name="Grabherr M."/>
            <person name="Forche A."/>
            <person name="Reedy J.L."/>
            <person name="Agrafioti I."/>
            <person name="Arnaud M.B."/>
            <person name="Bates S."/>
            <person name="Brown A.J."/>
            <person name="Brunke S."/>
            <person name="Costanzo M.C."/>
            <person name="Fitzpatrick D.A."/>
            <person name="de Groot P.W."/>
            <person name="Harris D."/>
            <person name="Hoyer L.L."/>
            <person name="Hube B."/>
            <person name="Klis F.M."/>
            <person name="Kodira C."/>
            <person name="Lennard N."/>
            <person name="Logue M.E."/>
            <person name="Martin R."/>
            <person name="Neiman A.M."/>
            <person name="Nikolaou E."/>
            <person name="Quail M.A."/>
            <person name="Quinn J."/>
            <person name="Santos M.C."/>
            <person name="Schmitzberger F.F."/>
            <person name="Sherlock G."/>
            <person name="Shah P."/>
            <person name="Silverstein K.A."/>
            <person name="Skrzypek M.S."/>
            <person name="Soll D."/>
            <person name="Staggs R."/>
            <person name="Stansfield I."/>
            <person name="Stumpf M.P."/>
            <person name="Sudbery P.E."/>
            <person name="Srikantha T."/>
            <person name="Zeng Q."/>
            <person name="Berman J."/>
            <person name="Berriman M."/>
            <person name="Heitman J."/>
            <person name="Gow N.A."/>
            <person name="Lorenz M.C."/>
            <person name="Birren B.W."/>
            <person name="Kellis M."/>
            <person name="Cuomo C.A."/>
        </authorList>
    </citation>
    <scope>NUCLEOTIDE SEQUENCE [LARGE SCALE GENOMIC DNA]</scope>
    <source>
        <strain evidence="12">ATCC MYA-3404 / T1</strain>
    </source>
</reference>
<dbReference type="EC" id="3.1.26.4" evidence="9"/>
<dbReference type="HOGENOM" id="CLU_036532_0_1_1"/>
<dbReference type="InterPro" id="IPR024567">
    <property type="entry name" value="RNase_HII/HIII_dom"/>
</dbReference>
<dbReference type="InterPro" id="IPR001352">
    <property type="entry name" value="RNase_HII/HIII"/>
</dbReference>
<dbReference type="eggNOG" id="KOG2299">
    <property type="taxonomic scope" value="Eukaryota"/>
</dbReference>
<dbReference type="Proteomes" id="UP000002037">
    <property type="component" value="Unassembled WGS sequence"/>
</dbReference>
<evidence type="ECO:0000256" key="3">
    <source>
        <dbReference type="ARBA" id="ARBA00007058"/>
    </source>
</evidence>